<gene>
    <name evidence="11" type="ORF">SAMN05216192_1366</name>
</gene>
<dbReference type="InterPro" id="IPR050482">
    <property type="entry name" value="Sensor_HK_TwoCompSys"/>
</dbReference>
<keyword evidence="12" id="KW-1185">Reference proteome</keyword>
<keyword evidence="9" id="KW-1133">Transmembrane helix</keyword>
<dbReference type="GO" id="GO:0046983">
    <property type="term" value="F:protein dimerization activity"/>
    <property type="evidence" value="ECO:0007669"/>
    <property type="project" value="InterPro"/>
</dbReference>
<keyword evidence="4" id="KW-0808">Transferase</keyword>
<dbReference type="AlphaFoldDB" id="A0A1G9ABP7"/>
<dbReference type="PANTHER" id="PTHR24421:SF10">
    <property type="entry name" value="NITRATE_NITRITE SENSOR PROTEIN NARQ"/>
    <property type="match status" value="1"/>
</dbReference>
<dbReference type="GO" id="GO:0016020">
    <property type="term" value="C:membrane"/>
    <property type="evidence" value="ECO:0007669"/>
    <property type="project" value="InterPro"/>
</dbReference>
<feature type="transmembrane region" description="Helical" evidence="9">
    <location>
        <begin position="52"/>
        <end position="70"/>
    </location>
</feature>
<reference evidence="12" key="1">
    <citation type="submission" date="2016-10" db="EMBL/GenBank/DDBJ databases">
        <authorList>
            <person name="Varghese N."/>
            <person name="Submissions S."/>
        </authorList>
    </citation>
    <scope>NUCLEOTIDE SEQUENCE [LARGE SCALE GENOMIC DNA]</scope>
    <source>
        <strain evidence="12">CGMCC 1.11012</strain>
    </source>
</reference>
<evidence type="ECO:0000256" key="2">
    <source>
        <dbReference type="ARBA" id="ARBA00012438"/>
    </source>
</evidence>
<dbReference type="InterPro" id="IPR036890">
    <property type="entry name" value="HATPase_C_sf"/>
</dbReference>
<keyword evidence="8" id="KW-0902">Two-component regulatory system</keyword>
<keyword evidence="6 11" id="KW-0418">Kinase</keyword>
<sequence>MILLVTGFEEGTATYTRIKLLILLIPTLMVGIWEFVRHQFLMPYISMDMGNYLTPVLVFVFSIVLLLPLFRIMERNQLELEQKRAATSAMEAREGLAKELHDGMAQSLFLLSVRIDRLEQNHKNGTVSTENVDQIKKTVHEVNRYVRQAIASLKVPVSGSADYSLERSVQEQLGRIAAEVMIDVSLDWHLLEDALNSKEQAELLSCIREAIINVRKHTRAGRVVVSGAGDKHSWKVSVADDGAGIKHEDPFKVTGSYGLQIMRERAESMGWRLRLTSGPDGTTVEIAKGGLADEPLPGDDRR</sequence>
<dbReference type="Pfam" id="PF02518">
    <property type="entry name" value="HATPase_c"/>
    <property type="match status" value="1"/>
</dbReference>
<evidence type="ECO:0000256" key="6">
    <source>
        <dbReference type="ARBA" id="ARBA00022777"/>
    </source>
</evidence>
<evidence type="ECO:0000256" key="5">
    <source>
        <dbReference type="ARBA" id="ARBA00022741"/>
    </source>
</evidence>
<evidence type="ECO:0000259" key="10">
    <source>
        <dbReference type="SMART" id="SM00387"/>
    </source>
</evidence>
<dbReference type="Proteomes" id="UP000199050">
    <property type="component" value="Unassembled WGS sequence"/>
</dbReference>
<evidence type="ECO:0000256" key="9">
    <source>
        <dbReference type="SAM" id="Phobius"/>
    </source>
</evidence>
<accession>A0A1G9ABP7</accession>
<dbReference type="GO" id="GO:0005524">
    <property type="term" value="F:ATP binding"/>
    <property type="evidence" value="ECO:0007669"/>
    <property type="project" value="UniProtKB-KW"/>
</dbReference>
<protein>
    <recommendedName>
        <fullName evidence="2">histidine kinase</fullName>
        <ecNumber evidence="2">2.7.13.3</ecNumber>
    </recommendedName>
</protein>
<evidence type="ECO:0000313" key="12">
    <source>
        <dbReference type="Proteomes" id="UP000199050"/>
    </source>
</evidence>
<keyword evidence="9" id="KW-0472">Membrane</keyword>
<feature type="transmembrane region" description="Helical" evidence="9">
    <location>
        <begin position="20"/>
        <end position="40"/>
    </location>
</feature>
<dbReference type="STRING" id="1174501.SAMN05216192_1366"/>
<dbReference type="Gene3D" id="1.20.5.1930">
    <property type="match status" value="1"/>
</dbReference>
<dbReference type="Pfam" id="PF07730">
    <property type="entry name" value="HisKA_3"/>
    <property type="match status" value="1"/>
</dbReference>
<evidence type="ECO:0000256" key="8">
    <source>
        <dbReference type="ARBA" id="ARBA00023012"/>
    </source>
</evidence>
<dbReference type="EC" id="2.7.13.3" evidence="2"/>
<dbReference type="SMART" id="SM00387">
    <property type="entry name" value="HATPase_c"/>
    <property type="match status" value="1"/>
</dbReference>
<dbReference type="PANTHER" id="PTHR24421">
    <property type="entry name" value="NITRATE/NITRITE SENSOR PROTEIN NARX-RELATED"/>
    <property type="match status" value="1"/>
</dbReference>
<dbReference type="EMBL" id="FNDX01000036">
    <property type="protein sequence ID" value="SDK24782.1"/>
    <property type="molecule type" value="Genomic_DNA"/>
</dbReference>
<dbReference type="InterPro" id="IPR011712">
    <property type="entry name" value="Sig_transdc_His_kin_sub3_dim/P"/>
</dbReference>
<proteinExistence type="predicted"/>
<dbReference type="SUPFAM" id="SSF55874">
    <property type="entry name" value="ATPase domain of HSP90 chaperone/DNA topoisomerase II/histidine kinase"/>
    <property type="match status" value="1"/>
</dbReference>
<name>A0A1G9ABP7_9BACL</name>
<dbReference type="InterPro" id="IPR003594">
    <property type="entry name" value="HATPase_dom"/>
</dbReference>
<keyword evidence="7" id="KW-0067">ATP-binding</keyword>
<keyword evidence="5" id="KW-0547">Nucleotide-binding</keyword>
<evidence type="ECO:0000256" key="4">
    <source>
        <dbReference type="ARBA" id="ARBA00022679"/>
    </source>
</evidence>
<evidence type="ECO:0000313" key="11">
    <source>
        <dbReference type="EMBL" id="SDK24782.1"/>
    </source>
</evidence>
<evidence type="ECO:0000256" key="1">
    <source>
        <dbReference type="ARBA" id="ARBA00000085"/>
    </source>
</evidence>
<dbReference type="RefSeq" id="WP_244157812.1">
    <property type="nucleotide sequence ID" value="NZ_CBCSKY010000038.1"/>
</dbReference>
<dbReference type="CDD" id="cd16917">
    <property type="entry name" value="HATPase_UhpB-NarQ-NarX-like"/>
    <property type="match status" value="1"/>
</dbReference>
<dbReference type="Gene3D" id="3.30.565.10">
    <property type="entry name" value="Histidine kinase-like ATPase, C-terminal domain"/>
    <property type="match status" value="1"/>
</dbReference>
<evidence type="ECO:0000256" key="3">
    <source>
        <dbReference type="ARBA" id="ARBA00022553"/>
    </source>
</evidence>
<evidence type="ECO:0000256" key="7">
    <source>
        <dbReference type="ARBA" id="ARBA00022840"/>
    </source>
</evidence>
<dbReference type="GO" id="GO:0000155">
    <property type="term" value="F:phosphorelay sensor kinase activity"/>
    <property type="evidence" value="ECO:0007669"/>
    <property type="project" value="InterPro"/>
</dbReference>
<feature type="domain" description="Histidine kinase/HSP90-like ATPase" evidence="10">
    <location>
        <begin position="198"/>
        <end position="292"/>
    </location>
</feature>
<organism evidence="11 12">
    <name type="scientific">Paenibacillus typhae</name>
    <dbReference type="NCBI Taxonomy" id="1174501"/>
    <lineage>
        <taxon>Bacteria</taxon>
        <taxon>Bacillati</taxon>
        <taxon>Bacillota</taxon>
        <taxon>Bacilli</taxon>
        <taxon>Bacillales</taxon>
        <taxon>Paenibacillaceae</taxon>
        <taxon>Paenibacillus</taxon>
    </lineage>
</organism>
<keyword evidence="9" id="KW-0812">Transmembrane</keyword>
<comment type="catalytic activity">
    <reaction evidence="1">
        <text>ATP + protein L-histidine = ADP + protein N-phospho-L-histidine.</text>
        <dbReference type="EC" id="2.7.13.3"/>
    </reaction>
</comment>
<keyword evidence="3" id="KW-0597">Phosphoprotein</keyword>